<comment type="subcellular location">
    <subcellularLocation>
        <location evidence="1 6">Membrane</location>
        <topology evidence="1 6">Multi-pass membrane protein</topology>
    </subcellularLocation>
</comment>
<feature type="compositionally biased region" description="Polar residues" evidence="7">
    <location>
        <begin position="425"/>
        <end position="440"/>
    </location>
</feature>
<evidence type="ECO:0000256" key="4">
    <source>
        <dbReference type="ARBA" id="ARBA00022989"/>
    </source>
</evidence>
<comment type="caution">
    <text evidence="10">The sequence shown here is derived from an EMBL/GenBank/DDBJ whole genome shotgun (WGS) entry which is preliminary data.</text>
</comment>
<evidence type="ECO:0000256" key="1">
    <source>
        <dbReference type="ARBA" id="ARBA00004141"/>
    </source>
</evidence>
<dbReference type="NCBIfam" id="TIGR03592">
    <property type="entry name" value="yidC_oxa1_cterm"/>
    <property type="match status" value="1"/>
</dbReference>
<protein>
    <recommendedName>
        <fullName evidence="9">Membrane insertase YidC/Oxa/ALB C-terminal domain-containing protein</fullName>
    </recommendedName>
</protein>
<evidence type="ECO:0000256" key="7">
    <source>
        <dbReference type="SAM" id="MobiDB-lite"/>
    </source>
</evidence>
<evidence type="ECO:0000256" key="2">
    <source>
        <dbReference type="ARBA" id="ARBA00010583"/>
    </source>
</evidence>
<evidence type="ECO:0000256" key="8">
    <source>
        <dbReference type="SAM" id="Phobius"/>
    </source>
</evidence>
<evidence type="ECO:0000256" key="5">
    <source>
        <dbReference type="ARBA" id="ARBA00023136"/>
    </source>
</evidence>
<reference evidence="10 11" key="1">
    <citation type="journal article" date="2017" name="Genome Biol.">
        <title>New reference genome sequences of hot pepper reveal the massive evolution of plant disease-resistance genes by retroduplication.</title>
        <authorList>
            <person name="Kim S."/>
            <person name="Park J."/>
            <person name="Yeom S.I."/>
            <person name="Kim Y.M."/>
            <person name="Seo E."/>
            <person name="Kim K.T."/>
            <person name="Kim M.S."/>
            <person name="Lee J.M."/>
            <person name="Cheong K."/>
            <person name="Shin H.S."/>
            <person name="Kim S.B."/>
            <person name="Han K."/>
            <person name="Lee J."/>
            <person name="Park M."/>
            <person name="Lee H.A."/>
            <person name="Lee H.Y."/>
            <person name="Lee Y."/>
            <person name="Oh S."/>
            <person name="Lee J.H."/>
            <person name="Choi E."/>
            <person name="Choi E."/>
            <person name="Lee S.E."/>
            <person name="Jeon J."/>
            <person name="Kim H."/>
            <person name="Choi G."/>
            <person name="Song H."/>
            <person name="Lee J."/>
            <person name="Lee S.C."/>
            <person name="Kwon J.K."/>
            <person name="Lee H.Y."/>
            <person name="Koo N."/>
            <person name="Hong Y."/>
            <person name="Kim R.W."/>
            <person name="Kang W.H."/>
            <person name="Huh J.H."/>
            <person name="Kang B.C."/>
            <person name="Yang T.J."/>
            <person name="Lee Y.H."/>
            <person name="Bennetzen J.L."/>
            <person name="Choi D."/>
        </authorList>
    </citation>
    <scope>NUCLEOTIDE SEQUENCE [LARGE SCALE GENOMIC DNA]</scope>
    <source>
        <strain evidence="11">cv. PBC81</strain>
    </source>
</reference>
<feature type="domain" description="Membrane insertase YidC/Oxa/ALB C-terminal" evidence="9">
    <location>
        <begin position="163"/>
        <end position="355"/>
    </location>
</feature>
<gene>
    <name evidence="10" type="ORF">CQW23_00234</name>
</gene>
<accession>A0A2G2XKJ0</accession>
<dbReference type="GO" id="GO:0032977">
    <property type="term" value="F:membrane insertase activity"/>
    <property type="evidence" value="ECO:0007669"/>
    <property type="project" value="InterPro"/>
</dbReference>
<dbReference type="AlphaFoldDB" id="A0A2G2XKJ0"/>
<evidence type="ECO:0000313" key="11">
    <source>
        <dbReference type="Proteomes" id="UP000224567"/>
    </source>
</evidence>
<evidence type="ECO:0000313" key="10">
    <source>
        <dbReference type="EMBL" id="PHT57871.1"/>
    </source>
</evidence>
<dbReference type="InterPro" id="IPR028055">
    <property type="entry name" value="YidC/Oxa/ALB_C"/>
</dbReference>
<dbReference type="Proteomes" id="UP000224567">
    <property type="component" value="Unassembled WGS sequence"/>
</dbReference>
<keyword evidence="3 6" id="KW-0812">Transmembrane</keyword>
<dbReference type="Pfam" id="PF02096">
    <property type="entry name" value="60KD_IMP"/>
    <property type="match status" value="1"/>
</dbReference>
<proteinExistence type="inferred from homology"/>
<sequence length="456" mass="50552">MAYRRSITTRAKLLYQQQRATPAFSYFHKDDDDRKNPEPSFENSRIPSFSQPRYMGSASGANSFICSRSPYQDRRFCASGPFIPMSYGSFLTRNMSTDIGGGADKIDYMTDVAEVLADKAVEAVVSQAPAVNEVAIAAADCYLPVKALMYLMDYVHIFTGFEWWGSIVATSIMIRLFTLPFMINQLKATSKLTLLRPKLEEIKDEMQNKGMAPAAVADGQKRMQELMREYGVTPFTPLKGLLIQGPIFVSFFMAIRSMVDNVPSLKTGGAFWFTDLTTPDAMYIFPILTALTFWITVELNAQEGLEGNPAAKTIKNVSRGFAALTVPLTATFPKAIFCYWITSNLFSLSYGLVIKSPAVKKALGVPIIPVSPPTEQKPALPFFETLKKYAAAQQHIAAQQHAAKQNAEASQQPAVSSPPVEESRSTSQRIPASSVLSQRIRSLEKEVKGRKKNKKR</sequence>
<dbReference type="PANTHER" id="PTHR12428">
    <property type="entry name" value="OXA1"/>
    <property type="match status" value="1"/>
</dbReference>
<keyword evidence="5 8" id="KW-0472">Membrane</keyword>
<organism evidence="10 11">
    <name type="scientific">Capsicum baccatum</name>
    <name type="common">Peruvian pepper</name>
    <dbReference type="NCBI Taxonomy" id="33114"/>
    <lineage>
        <taxon>Eukaryota</taxon>
        <taxon>Viridiplantae</taxon>
        <taxon>Streptophyta</taxon>
        <taxon>Embryophyta</taxon>
        <taxon>Tracheophyta</taxon>
        <taxon>Spermatophyta</taxon>
        <taxon>Magnoliopsida</taxon>
        <taxon>eudicotyledons</taxon>
        <taxon>Gunneridae</taxon>
        <taxon>Pentapetalae</taxon>
        <taxon>asterids</taxon>
        <taxon>lamiids</taxon>
        <taxon>Solanales</taxon>
        <taxon>Solanaceae</taxon>
        <taxon>Solanoideae</taxon>
        <taxon>Capsiceae</taxon>
        <taxon>Capsicum</taxon>
    </lineage>
</organism>
<dbReference type="STRING" id="33114.A0A2G2XKJ0"/>
<reference evidence="11" key="2">
    <citation type="journal article" date="2017" name="J. Anim. Genet.">
        <title>Multiple reference genome sequences of hot pepper reveal the massive evolution of plant disease resistance genes by retroduplication.</title>
        <authorList>
            <person name="Kim S."/>
            <person name="Park J."/>
            <person name="Yeom S.-I."/>
            <person name="Kim Y.-M."/>
            <person name="Seo E."/>
            <person name="Kim K.-T."/>
            <person name="Kim M.-S."/>
            <person name="Lee J.M."/>
            <person name="Cheong K."/>
            <person name="Shin H.-S."/>
            <person name="Kim S.-B."/>
            <person name="Han K."/>
            <person name="Lee J."/>
            <person name="Park M."/>
            <person name="Lee H.-A."/>
            <person name="Lee H.-Y."/>
            <person name="Lee Y."/>
            <person name="Oh S."/>
            <person name="Lee J.H."/>
            <person name="Choi E."/>
            <person name="Choi E."/>
            <person name="Lee S.E."/>
            <person name="Jeon J."/>
            <person name="Kim H."/>
            <person name="Choi G."/>
            <person name="Song H."/>
            <person name="Lee J."/>
            <person name="Lee S.-C."/>
            <person name="Kwon J.-K."/>
            <person name="Lee H.-Y."/>
            <person name="Koo N."/>
            <person name="Hong Y."/>
            <person name="Kim R.W."/>
            <person name="Kang W.-H."/>
            <person name="Huh J.H."/>
            <person name="Kang B.-C."/>
            <person name="Yang T.-J."/>
            <person name="Lee Y.-H."/>
            <person name="Bennetzen J.L."/>
            <person name="Choi D."/>
        </authorList>
    </citation>
    <scope>NUCLEOTIDE SEQUENCE [LARGE SCALE GENOMIC DNA]</scope>
    <source>
        <strain evidence="11">cv. PBC81</strain>
    </source>
</reference>
<dbReference type="InterPro" id="IPR001708">
    <property type="entry name" value="YidC/ALB3/OXA1/COX18"/>
</dbReference>
<feature type="region of interest" description="Disordered" evidence="7">
    <location>
        <begin position="25"/>
        <end position="46"/>
    </location>
</feature>
<feature type="region of interest" description="Disordered" evidence="7">
    <location>
        <begin position="400"/>
        <end position="456"/>
    </location>
</feature>
<feature type="compositionally biased region" description="Low complexity" evidence="7">
    <location>
        <begin position="400"/>
        <end position="409"/>
    </location>
</feature>
<dbReference type="GO" id="GO:0032979">
    <property type="term" value="P:protein insertion into mitochondrial inner membrane from matrix"/>
    <property type="evidence" value="ECO:0007669"/>
    <property type="project" value="TreeGrafter"/>
</dbReference>
<dbReference type="PANTHER" id="PTHR12428:SF34">
    <property type="entry name" value="MITOCHONDRIAL INNER MEMBRANE PROTEIN OXA1-LIKE"/>
    <property type="match status" value="1"/>
</dbReference>
<feature type="compositionally biased region" description="Basic and acidic residues" evidence="7">
    <location>
        <begin position="27"/>
        <end position="37"/>
    </location>
</feature>
<dbReference type="GO" id="GO:0005743">
    <property type="term" value="C:mitochondrial inner membrane"/>
    <property type="evidence" value="ECO:0007669"/>
    <property type="project" value="TreeGrafter"/>
</dbReference>
<evidence type="ECO:0000259" key="9">
    <source>
        <dbReference type="Pfam" id="PF02096"/>
    </source>
</evidence>
<feature type="transmembrane region" description="Helical" evidence="8">
    <location>
        <begin position="163"/>
        <end position="183"/>
    </location>
</feature>
<comment type="similarity">
    <text evidence="2">Belongs to the OXA1/ALB3/YidC (TC 2.A.9.2) family.</text>
</comment>
<evidence type="ECO:0000256" key="6">
    <source>
        <dbReference type="RuleBase" id="RU003945"/>
    </source>
</evidence>
<comment type="similarity">
    <text evidence="6">Belongs to the OXA1/ALB3/YidC family.</text>
</comment>
<evidence type="ECO:0000256" key="3">
    <source>
        <dbReference type="ARBA" id="ARBA00022692"/>
    </source>
</evidence>
<keyword evidence="11" id="KW-1185">Reference proteome</keyword>
<keyword evidence="4 8" id="KW-1133">Transmembrane helix</keyword>
<dbReference type="EMBL" id="MLFT02000001">
    <property type="protein sequence ID" value="PHT57871.1"/>
    <property type="molecule type" value="Genomic_DNA"/>
</dbReference>
<name>A0A2G2XKJ0_CAPBA</name>
<dbReference type="OrthoDB" id="2148490at2759"/>
<dbReference type="CDD" id="cd20069">
    <property type="entry name" value="5TM_Oxa1-like"/>
    <property type="match status" value="1"/>
</dbReference>